<organism evidence="2 3">
    <name type="scientific">Lates japonicus</name>
    <name type="common">Japanese lates</name>
    <dbReference type="NCBI Taxonomy" id="270547"/>
    <lineage>
        <taxon>Eukaryota</taxon>
        <taxon>Metazoa</taxon>
        <taxon>Chordata</taxon>
        <taxon>Craniata</taxon>
        <taxon>Vertebrata</taxon>
        <taxon>Euteleostomi</taxon>
        <taxon>Actinopterygii</taxon>
        <taxon>Neopterygii</taxon>
        <taxon>Teleostei</taxon>
        <taxon>Neoteleostei</taxon>
        <taxon>Acanthomorphata</taxon>
        <taxon>Carangaria</taxon>
        <taxon>Carangaria incertae sedis</taxon>
        <taxon>Centropomidae</taxon>
        <taxon>Lates</taxon>
    </lineage>
</organism>
<reference evidence="2" key="1">
    <citation type="submission" date="2022-08" db="EMBL/GenBank/DDBJ databases">
        <title>Genome sequencing of akame (Lates japonicus).</title>
        <authorList>
            <person name="Hashiguchi Y."/>
            <person name="Takahashi H."/>
        </authorList>
    </citation>
    <scope>NUCLEOTIDE SEQUENCE</scope>
    <source>
        <strain evidence="2">Kochi</strain>
    </source>
</reference>
<feature type="domain" description="Reverse transcriptase/retrotransposon-derived protein RNase H-like" evidence="1">
    <location>
        <begin position="2"/>
        <end position="78"/>
    </location>
</feature>
<dbReference type="Gene3D" id="3.40.50.300">
    <property type="entry name" value="P-loop containing nucleotide triphosphate hydrolases"/>
    <property type="match status" value="1"/>
</dbReference>
<sequence length="323" mass="36011">MSLQRAFVEPPSVSPTDPALLFVLNTDASSVGTGTVLAQSQSVQGHTHKAMGSALFAQPWRELPANNQDSLAFVKSYKPRKENIKHLRILLHGPAGAAKSCFINSVDSILRERSTSRALTDAISGSSFTQKYKTYKFEKNPGSFYSFVFNDIMGLEKNRGVHVEDIKLVLKGHVTEGYKFDPEHLLTEDNPGYNSTPTVEDRVHVLVSVVPASSVSLITEDIVRKMRDIRLAASEMGIPQLAILTKVDEACPQAKANIKNIYKSKYLKEQVEKFHMLLGIPLNCIFLVKNYDKEFKTDDDITAPIIFALQQMIYLGEDYLNSL</sequence>
<name>A0AAD3N740_LATJO</name>
<dbReference type="Proteomes" id="UP001279410">
    <property type="component" value="Unassembled WGS sequence"/>
</dbReference>
<comment type="caution">
    <text evidence="2">The sequence shown here is derived from an EMBL/GenBank/DDBJ whole genome shotgun (WGS) entry which is preliminary data.</text>
</comment>
<dbReference type="EMBL" id="BRZM01000097">
    <property type="protein sequence ID" value="GLD66714.1"/>
    <property type="molecule type" value="Genomic_DNA"/>
</dbReference>
<gene>
    <name evidence="2" type="ORF">AKAME5_001809500</name>
</gene>
<protein>
    <submittedName>
        <fullName evidence="2">Interferon-induced protein 44-like protein</fullName>
    </submittedName>
</protein>
<dbReference type="SUPFAM" id="SSF52540">
    <property type="entry name" value="P-loop containing nucleoside triphosphate hydrolases"/>
    <property type="match status" value="1"/>
</dbReference>
<dbReference type="AlphaFoldDB" id="A0AAD3N740"/>
<proteinExistence type="predicted"/>
<accession>A0AAD3N740</accession>
<dbReference type="Pfam" id="PF17919">
    <property type="entry name" value="RT_RNaseH_2"/>
    <property type="match status" value="1"/>
</dbReference>
<evidence type="ECO:0000259" key="1">
    <source>
        <dbReference type="Pfam" id="PF17919"/>
    </source>
</evidence>
<evidence type="ECO:0000313" key="2">
    <source>
        <dbReference type="EMBL" id="GLD66714.1"/>
    </source>
</evidence>
<dbReference type="GO" id="GO:0006955">
    <property type="term" value="P:immune response"/>
    <property type="evidence" value="ECO:0007669"/>
    <property type="project" value="TreeGrafter"/>
</dbReference>
<dbReference type="InterPro" id="IPR027417">
    <property type="entry name" value="P-loop_NTPase"/>
</dbReference>
<dbReference type="InterPro" id="IPR041577">
    <property type="entry name" value="RT_RNaseH_2"/>
</dbReference>
<evidence type="ECO:0000313" key="3">
    <source>
        <dbReference type="Proteomes" id="UP001279410"/>
    </source>
</evidence>
<dbReference type="PANTHER" id="PTHR14241:SF1">
    <property type="entry name" value="INTERFERON-INDUCED PROTEIN 44-RELATED"/>
    <property type="match status" value="1"/>
</dbReference>
<keyword evidence="3" id="KW-1185">Reference proteome</keyword>
<dbReference type="PANTHER" id="PTHR14241">
    <property type="entry name" value="INTERFERON-INDUCED PROTEIN 44"/>
    <property type="match status" value="1"/>
</dbReference>